<sequence>MLYLSFAALGLTFFSLNAAAVPLASPEAIASIMANLPAEHAAGLASLMARGNNPPTFNSSIDVLQNSSMSAIIDSYIANLEQAGFVPNANATISKRDALSLDSLVEKRSVPSIPLVINLLEQHGFVPVSATDGTASKRDASGLESALEKRTLPDINLVISRLEAHGFVPSGNSSQSSISKRNNASDINTVISQLEAYGFNPNDFMRGNFSASANSTTSFPKRAAHMSLKEAS</sequence>
<feature type="signal peptide" evidence="1">
    <location>
        <begin position="1"/>
        <end position="20"/>
    </location>
</feature>
<proteinExistence type="predicted"/>
<gene>
    <name evidence="2" type="ORF">HO133_007652</name>
</gene>
<dbReference type="RefSeq" id="XP_037155858.1">
    <property type="nucleotide sequence ID" value="XM_037298522.1"/>
</dbReference>
<keyword evidence="1" id="KW-0732">Signal</keyword>
<evidence type="ECO:0000256" key="1">
    <source>
        <dbReference type="SAM" id="SignalP"/>
    </source>
</evidence>
<reference evidence="2 3" key="1">
    <citation type="journal article" date="2020" name="Genomics">
        <title>Complete, high-quality genomes from long-read metagenomic sequencing of two wolf lichen thalli reveals enigmatic genome architecture.</title>
        <authorList>
            <person name="McKenzie S.K."/>
            <person name="Walston R.F."/>
            <person name="Allen J.L."/>
        </authorList>
    </citation>
    <scope>NUCLEOTIDE SEQUENCE [LARGE SCALE GENOMIC DNA]</scope>
    <source>
        <strain evidence="2">WasteWater1</strain>
    </source>
</reference>
<dbReference type="GeneID" id="59336049"/>
<evidence type="ECO:0000313" key="2">
    <source>
        <dbReference type="EMBL" id="KAF6227924.1"/>
    </source>
</evidence>
<accession>A0A8H6CQR3</accession>
<dbReference type="Proteomes" id="UP000593566">
    <property type="component" value="Unassembled WGS sequence"/>
</dbReference>
<name>A0A8H6CQR3_9LECA</name>
<evidence type="ECO:0000313" key="3">
    <source>
        <dbReference type="Proteomes" id="UP000593566"/>
    </source>
</evidence>
<comment type="caution">
    <text evidence="2">The sequence shown here is derived from an EMBL/GenBank/DDBJ whole genome shotgun (WGS) entry which is preliminary data.</text>
</comment>
<organism evidence="2 3">
    <name type="scientific">Letharia lupina</name>
    <dbReference type="NCBI Taxonomy" id="560253"/>
    <lineage>
        <taxon>Eukaryota</taxon>
        <taxon>Fungi</taxon>
        <taxon>Dikarya</taxon>
        <taxon>Ascomycota</taxon>
        <taxon>Pezizomycotina</taxon>
        <taxon>Lecanoromycetes</taxon>
        <taxon>OSLEUM clade</taxon>
        <taxon>Lecanoromycetidae</taxon>
        <taxon>Lecanorales</taxon>
        <taxon>Lecanorineae</taxon>
        <taxon>Parmeliaceae</taxon>
        <taxon>Letharia</taxon>
    </lineage>
</organism>
<dbReference type="AlphaFoldDB" id="A0A8H6CQR3"/>
<protein>
    <submittedName>
        <fullName evidence="2">Uncharacterized protein</fullName>
    </submittedName>
</protein>
<keyword evidence="3" id="KW-1185">Reference proteome</keyword>
<feature type="chain" id="PRO_5034500992" evidence="1">
    <location>
        <begin position="21"/>
        <end position="232"/>
    </location>
</feature>
<dbReference type="EMBL" id="JACCJB010000004">
    <property type="protein sequence ID" value="KAF6227924.1"/>
    <property type="molecule type" value="Genomic_DNA"/>
</dbReference>